<dbReference type="InterPro" id="IPR023375">
    <property type="entry name" value="ADC_dom_sf"/>
</dbReference>
<evidence type="ECO:0000313" key="1">
    <source>
        <dbReference type="EMBL" id="GIO67150.1"/>
    </source>
</evidence>
<organism evidence="1 2">
    <name type="scientific">Paenibacillus cookii</name>
    <dbReference type="NCBI Taxonomy" id="157839"/>
    <lineage>
        <taxon>Bacteria</taxon>
        <taxon>Bacillati</taxon>
        <taxon>Bacillota</taxon>
        <taxon>Bacilli</taxon>
        <taxon>Bacillales</taxon>
        <taxon>Paenibacillaceae</taxon>
        <taxon>Paenibacillus</taxon>
    </lineage>
</organism>
<evidence type="ECO:0000313" key="2">
    <source>
        <dbReference type="Proteomes" id="UP000680638"/>
    </source>
</evidence>
<name>A0ABQ4LV46_9BACL</name>
<keyword evidence="2" id="KW-1185">Reference proteome</keyword>
<gene>
    <name evidence="1" type="ORF">J21TS3_19710</name>
</gene>
<dbReference type="Pfam" id="PF06314">
    <property type="entry name" value="ADC"/>
    <property type="match status" value="1"/>
</dbReference>
<dbReference type="Gene3D" id="2.40.400.10">
    <property type="entry name" value="Acetoacetate decarboxylase-like"/>
    <property type="match status" value="1"/>
</dbReference>
<accession>A0ABQ4LV46</accession>
<dbReference type="EMBL" id="BORW01000007">
    <property type="protein sequence ID" value="GIO67150.1"/>
    <property type="molecule type" value="Genomic_DNA"/>
</dbReference>
<comment type="caution">
    <text evidence="1">The sequence shown here is derived from an EMBL/GenBank/DDBJ whole genome shotgun (WGS) entry which is preliminary data.</text>
</comment>
<proteinExistence type="predicted"/>
<dbReference type="InterPro" id="IPR010451">
    <property type="entry name" value="Acetoacetate_decarboxylase"/>
</dbReference>
<dbReference type="SUPFAM" id="SSF160104">
    <property type="entry name" value="Acetoacetate decarboxylase-like"/>
    <property type="match status" value="1"/>
</dbReference>
<dbReference type="Proteomes" id="UP000680638">
    <property type="component" value="Unassembled WGS sequence"/>
</dbReference>
<dbReference type="NCBIfam" id="NF002614">
    <property type="entry name" value="PRK02265.1"/>
    <property type="match status" value="1"/>
</dbReference>
<protein>
    <submittedName>
        <fullName evidence="1">Uncharacterized protein</fullName>
    </submittedName>
</protein>
<reference evidence="1 2" key="1">
    <citation type="submission" date="2021-03" db="EMBL/GenBank/DDBJ databases">
        <title>Antimicrobial resistance genes in bacteria isolated from Japanese honey, and their potential for conferring macrolide and lincosamide resistance in the American foulbrood pathogen Paenibacillus larvae.</title>
        <authorList>
            <person name="Okamoto M."/>
            <person name="Kumagai M."/>
            <person name="Kanamori H."/>
            <person name="Takamatsu D."/>
        </authorList>
    </citation>
    <scope>NUCLEOTIDE SEQUENCE [LARGE SCALE GENOMIC DNA]</scope>
    <source>
        <strain evidence="1 2">J21TS3</strain>
    </source>
</reference>
<sequence length="151" mass="16581">MYVDSFPAIASGREIAAYPKKLGKPSLYVDSDTLVGLLDYGTLRVATATMGYKHFPLDHAEALHEIVKPNYMLKKMPGYDGYPRICELVRSQITDIQILGAWSGPARLELFAHALAPMADLPVLEVVSASHIVTELSLASPTVVYDYLAEK</sequence>